<evidence type="ECO:0000313" key="2">
    <source>
        <dbReference type="Proteomes" id="UP001337305"/>
    </source>
</evidence>
<proteinExistence type="predicted"/>
<gene>
    <name evidence="1" type="ORF">N1F79_11655</name>
</gene>
<comment type="caution">
    <text evidence="1">The sequence shown here is derived from an EMBL/GenBank/DDBJ whole genome shotgun (WGS) entry which is preliminary data.</text>
</comment>
<evidence type="ECO:0000313" key="1">
    <source>
        <dbReference type="EMBL" id="MEF3833789.1"/>
    </source>
</evidence>
<dbReference type="InterPro" id="IPR007833">
    <property type="entry name" value="Capsule_polysaccharide_synth"/>
</dbReference>
<reference evidence="1 2" key="1">
    <citation type="submission" date="2022-09" db="EMBL/GenBank/DDBJ databases">
        <title>Genome sequencing of Flavivirga sp. MEBiC05379.</title>
        <authorList>
            <person name="Oh H.-M."/>
            <person name="Kwon K.K."/>
            <person name="Park M.J."/>
            <person name="Yang S.-H."/>
        </authorList>
    </citation>
    <scope>NUCLEOTIDE SEQUENCE [LARGE SCALE GENOMIC DNA]</scope>
    <source>
        <strain evidence="1 2">MEBiC05379</strain>
    </source>
</reference>
<accession>A0ABU7XTL2</accession>
<name>A0ABU7XTL2_9FLAO</name>
<dbReference type="EMBL" id="JAODOP010000004">
    <property type="protein sequence ID" value="MEF3833789.1"/>
    <property type="molecule type" value="Genomic_DNA"/>
</dbReference>
<dbReference type="RefSeq" id="WP_303306128.1">
    <property type="nucleotide sequence ID" value="NZ_JAODOP010000004.1"/>
</dbReference>
<organism evidence="1 2">
    <name type="scientific">Flavivirga spongiicola</name>
    <dbReference type="NCBI Taxonomy" id="421621"/>
    <lineage>
        <taxon>Bacteria</taxon>
        <taxon>Pseudomonadati</taxon>
        <taxon>Bacteroidota</taxon>
        <taxon>Flavobacteriia</taxon>
        <taxon>Flavobacteriales</taxon>
        <taxon>Flavobacteriaceae</taxon>
        <taxon>Flavivirga</taxon>
    </lineage>
</organism>
<protein>
    <submittedName>
        <fullName evidence="1">Capsular biosynthesis protein</fullName>
    </submittedName>
</protein>
<keyword evidence="2" id="KW-1185">Reference proteome</keyword>
<sequence>MSFTKNKIIIIESRDNVKIWDEVFDENFCNRNNVEIHFLIFNKLFSSRSGNNHFINNGVSDKKIDVPINYDRQRNYFGSNRTDYYVYYKSMKDKITEINPNFIFGEAASFQDYLAIKICREVNIMYLNPMTSRYPIGRFAFYKEDTLVPFLGSNENLSDSKLEELYNQITNKKVVPDYMIKKNYKLKTKQKFKDLLVKVIAYRNGDKNTPSPFHYIKRTVKNKANQSRVKKISIKTLPKTKSFKILYPMQMQPESNIDVYGHPFNNQLEIIKELSKQLQEDDELIIKPNPKPFMEITSGLIDFISTNEKVSILNFDISMGEIFKDINMVVTVTGTIAIECILINKPLIALKSTYFNTTKNSIVMKSYNEIKEIISSIKNGNYPTMPYRQRLEYLNYLNKISYQGIIGSLNMSADKTAVLKNSFELFFLQNKD</sequence>
<dbReference type="Proteomes" id="UP001337305">
    <property type="component" value="Unassembled WGS sequence"/>
</dbReference>
<dbReference type="Pfam" id="PF05159">
    <property type="entry name" value="Capsule_synth"/>
    <property type="match status" value="1"/>
</dbReference>